<dbReference type="AlphaFoldDB" id="A0A931GZF4"/>
<evidence type="ECO:0000313" key="3">
    <source>
        <dbReference type="Proteomes" id="UP000628448"/>
    </source>
</evidence>
<keyword evidence="3" id="KW-1185">Reference proteome</keyword>
<evidence type="ECO:0000256" key="1">
    <source>
        <dbReference type="SAM" id="Coils"/>
    </source>
</evidence>
<organism evidence="2 3">
    <name type="scientific">Panacibacter microcysteis</name>
    <dbReference type="NCBI Taxonomy" id="2793269"/>
    <lineage>
        <taxon>Bacteria</taxon>
        <taxon>Pseudomonadati</taxon>
        <taxon>Bacteroidota</taxon>
        <taxon>Chitinophagia</taxon>
        <taxon>Chitinophagales</taxon>
        <taxon>Chitinophagaceae</taxon>
        <taxon>Panacibacter</taxon>
    </lineage>
</organism>
<name>A0A931GZF4_9BACT</name>
<protein>
    <submittedName>
        <fullName evidence="2">Uncharacterized protein</fullName>
    </submittedName>
</protein>
<feature type="coiled-coil region" evidence="1">
    <location>
        <begin position="147"/>
        <end position="174"/>
    </location>
</feature>
<sequence length="176" mass="20859">MKHIQQAFIVSAFKEMDDLAIQFTETLTYLKRFDTINKAYSDILFRSLKFIAEIENLGFTDIEFQETCFFNYGFSLQHKISWNMDRKAVYIDGYIAKDLKVHFREFNKRKTKIDITEHTSLNGHSTSKELISIYDGFLSRKEEFHEKQTLIVENNKLNKIIERLKKANKELKAKAK</sequence>
<keyword evidence="1" id="KW-0175">Coiled coil</keyword>
<dbReference type="EMBL" id="JADWYR010000002">
    <property type="protein sequence ID" value="MBG9378196.1"/>
    <property type="molecule type" value="Genomic_DNA"/>
</dbReference>
<evidence type="ECO:0000313" key="2">
    <source>
        <dbReference type="EMBL" id="MBG9378196.1"/>
    </source>
</evidence>
<dbReference type="Proteomes" id="UP000628448">
    <property type="component" value="Unassembled WGS sequence"/>
</dbReference>
<dbReference type="RefSeq" id="WP_196992240.1">
    <property type="nucleotide sequence ID" value="NZ_JADWYR010000002.1"/>
</dbReference>
<proteinExistence type="predicted"/>
<comment type="caution">
    <text evidence="2">The sequence shown here is derived from an EMBL/GenBank/DDBJ whole genome shotgun (WGS) entry which is preliminary data.</text>
</comment>
<gene>
    <name evidence="2" type="ORF">I5907_18300</name>
</gene>
<accession>A0A931GZF4</accession>
<reference evidence="2" key="1">
    <citation type="submission" date="2020-11" db="EMBL/GenBank/DDBJ databases">
        <title>Bacterial whole genome sequence for Panacibacter sp. DH6.</title>
        <authorList>
            <person name="Le V."/>
            <person name="Ko S."/>
            <person name="Ahn C.-Y."/>
            <person name="Oh H.-M."/>
        </authorList>
    </citation>
    <scope>NUCLEOTIDE SEQUENCE</scope>
    <source>
        <strain evidence="2">DH6</strain>
    </source>
</reference>